<dbReference type="AlphaFoldDB" id="A0A7S9E005"/>
<gene>
    <name evidence="1" type="ORF">IT774_08175</name>
</gene>
<dbReference type="KEGG" id="smaa:IT774_08175"/>
<sequence>MNNNKYFHFSLGLTYTECERLYQAGYQHVVVMAESGHRVQLPIERLRAFVTPSGLQGRFRLTTTAAHKILTFERLS</sequence>
<dbReference type="Proteomes" id="UP000595095">
    <property type="component" value="Chromosome"/>
</dbReference>
<dbReference type="Pfam" id="PF11197">
    <property type="entry name" value="DUF2835"/>
    <property type="match status" value="1"/>
</dbReference>
<reference evidence="1 2" key="1">
    <citation type="submission" date="2020-11" db="EMBL/GenBank/DDBJ databases">
        <title>Complete genome sequence for Salinimonas sp. strain G2-b.</title>
        <authorList>
            <person name="Park S.-J."/>
        </authorList>
    </citation>
    <scope>NUCLEOTIDE SEQUENCE [LARGE SCALE GENOMIC DNA]</scope>
    <source>
        <strain evidence="1 2">G2-b</strain>
    </source>
</reference>
<proteinExistence type="predicted"/>
<organism evidence="1 2">
    <name type="scientific">Salinimonas marina</name>
    <dbReference type="NCBI Taxonomy" id="2785918"/>
    <lineage>
        <taxon>Bacteria</taxon>
        <taxon>Pseudomonadati</taxon>
        <taxon>Pseudomonadota</taxon>
        <taxon>Gammaproteobacteria</taxon>
        <taxon>Alteromonadales</taxon>
        <taxon>Alteromonadaceae</taxon>
        <taxon>Alteromonas/Salinimonas group</taxon>
        <taxon>Salinimonas</taxon>
    </lineage>
</organism>
<dbReference type="InterPro" id="IPR021363">
    <property type="entry name" value="DUF2835"/>
</dbReference>
<accession>A0A7S9E005</accession>
<name>A0A7S9E005_9ALTE</name>
<keyword evidence="2" id="KW-1185">Reference proteome</keyword>
<dbReference type="EMBL" id="CP064795">
    <property type="protein sequence ID" value="QPG07063.1"/>
    <property type="molecule type" value="Genomic_DNA"/>
</dbReference>
<evidence type="ECO:0000313" key="1">
    <source>
        <dbReference type="EMBL" id="QPG07063.1"/>
    </source>
</evidence>
<protein>
    <submittedName>
        <fullName evidence="1">DUF2835 domain-containing protein</fullName>
    </submittedName>
</protein>
<dbReference type="RefSeq" id="WP_195812134.1">
    <property type="nucleotide sequence ID" value="NZ_CP064795.1"/>
</dbReference>
<evidence type="ECO:0000313" key="2">
    <source>
        <dbReference type="Proteomes" id="UP000595095"/>
    </source>
</evidence>